<name>A0A383ABX5_9ZZZZ</name>
<organism evidence="1">
    <name type="scientific">marine metagenome</name>
    <dbReference type="NCBI Taxonomy" id="408172"/>
    <lineage>
        <taxon>unclassified sequences</taxon>
        <taxon>metagenomes</taxon>
        <taxon>ecological metagenomes</taxon>
    </lineage>
</organism>
<evidence type="ECO:0000313" key="1">
    <source>
        <dbReference type="EMBL" id="SVE05100.1"/>
    </source>
</evidence>
<accession>A0A383ABX5</accession>
<feature type="non-terminal residue" evidence="1">
    <location>
        <position position="117"/>
    </location>
</feature>
<protein>
    <submittedName>
        <fullName evidence="1">Uncharacterized protein</fullName>
    </submittedName>
</protein>
<dbReference type="EMBL" id="UINC01190780">
    <property type="protein sequence ID" value="SVE05100.1"/>
    <property type="molecule type" value="Genomic_DNA"/>
</dbReference>
<dbReference type="AlphaFoldDB" id="A0A383ABX5"/>
<sequence length="117" mass="12010">MADKKISALTAMTAPATADFLHIIDDNSGTYTNQKVTLTNLFNKIPTFLGLNSVETVTSVATLSATTAISLISGAATILADSTTTGQIKIICATGVGSTTDVDLTTTLGSGVTYTFQ</sequence>
<gene>
    <name evidence="1" type="ORF">METZ01_LOCUS457954</name>
</gene>
<proteinExistence type="predicted"/>
<reference evidence="1" key="1">
    <citation type="submission" date="2018-05" db="EMBL/GenBank/DDBJ databases">
        <authorList>
            <person name="Lanie J.A."/>
            <person name="Ng W.-L."/>
            <person name="Kazmierczak K.M."/>
            <person name="Andrzejewski T.M."/>
            <person name="Davidsen T.M."/>
            <person name="Wayne K.J."/>
            <person name="Tettelin H."/>
            <person name="Glass J.I."/>
            <person name="Rusch D."/>
            <person name="Podicherti R."/>
            <person name="Tsui H.-C.T."/>
            <person name="Winkler M.E."/>
        </authorList>
    </citation>
    <scope>NUCLEOTIDE SEQUENCE</scope>
</reference>